<dbReference type="AlphaFoldDB" id="A0A9Q1IWX0"/>
<evidence type="ECO:0000313" key="3">
    <source>
        <dbReference type="Proteomes" id="UP001152622"/>
    </source>
</evidence>
<comment type="caution">
    <text evidence="2">The sequence shown here is derived from an EMBL/GenBank/DDBJ whole genome shotgun (WGS) entry which is preliminary data.</text>
</comment>
<protein>
    <submittedName>
        <fullName evidence="2">Uncharacterized protein</fullName>
    </submittedName>
</protein>
<dbReference type="Proteomes" id="UP001152622">
    <property type="component" value="Chromosome 6"/>
</dbReference>
<evidence type="ECO:0000313" key="2">
    <source>
        <dbReference type="EMBL" id="KAJ8356351.1"/>
    </source>
</evidence>
<organism evidence="2 3">
    <name type="scientific">Synaphobranchus kaupii</name>
    <name type="common">Kaup's arrowtooth eel</name>
    <dbReference type="NCBI Taxonomy" id="118154"/>
    <lineage>
        <taxon>Eukaryota</taxon>
        <taxon>Metazoa</taxon>
        <taxon>Chordata</taxon>
        <taxon>Craniata</taxon>
        <taxon>Vertebrata</taxon>
        <taxon>Euteleostomi</taxon>
        <taxon>Actinopterygii</taxon>
        <taxon>Neopterygii</taxon>
        <taxon>Teleostei</taxon>
        <taxon>Anguilliformes</taxon>
        <taxon>Synaphobranchidae</taxon>
        <taxon>Synaphobranchus</taxon>
    </lineage>
</organism>
<sequence length="75" mass="8006">MNMREQWEPGVMMETGRQSLRWTPQPGSRPVPVSPRPVCLFPRGASAPVPDPTAGVPSSAGPPRPGSRLVPDPHG</sequence>
<reference evidence="2" key="1">
    <citation type="journal article" date="2023" name="Science">
        <title>Genome structures resolve the early diversification of teleost fishes.</title>
        <authorList>
            <person name="Parey E."/>
            <person name="Louis A."/>
            <person name="Montfort J."/>
            <person name="Bouchez O."/>
            <person name="Roques C."/>
            <person name="Iampietro C."/>
            <person name="Lluch J."/>
            <person name="Castinel A."/>
            <person name="Donnadieu C."/>
            <person name="Desvignes T."/>
            <person name="Floi Bucao C."/>
            <person name="Jouanno E."/>
            <person name="Wen M."/>
            <person name="Mejri S."/>
            <person name="Dirks R."/>
            <person name="Jansen H."/>
            <person name="Henkel C."/>
            <person name="Chen W.J."/>
            <person name="Zahm M."/>
            <person name="Cabau C."/>
            <person name="Klopp C."/>
            <person name="Thompson A.W."/>
            <person name="Robinson-Rechavi M."/>
            <person name="Braasch I."/>
            <person name="Lecointre G."/>
            <person name="Bobe J."/>
            <person name="Postlethwait J.H."/>
            <person name="Berthelot C."/>
            <person name="Roest Crollius H."/>
            <person name="Guiguen Y."/>
        </authorList>
    </citation>
    <scope>NUCLEOTIDE SEQUENCE</scope>
    <source>
        <strain evidence="2">WJC10195</strain>
    </source>
</reference>
<feature type="region of interest" description="Disordered" evidence="1">
    <location>
        <begin position="1"/>
        <end position="75"/>
    </location>
</feature>
<proteinExistence type="predicted"/>
<evidence type="ECO:0000256" key="1">
    <source>
        <dbReference type="SAM" id="MobiDB-lite"/>
    </source>
</evidence>
<accession>A0A9Q1IWX0</accession>
<keyword evidence="3" id="KW-1185">Reference proteome</keyword>
<dbReference type="EMBL" id="JAINUF010000006">
    <property type="protein sequence ID" value="KAJ8356351.1"/>
    <property type="molecule type" value="Genomic_DNA"/>
</dbReference>
<gene>
    <name evidence="2" type="ORF">SKAU_G00191450</name>
</gene>
<name>A0A9Q1IWX0_SYNKA</name>